<feature type="compositionally biased region" description="Low complexity" evidence="1">
    <location>
        <begin position="223"/>
        <end position="246"/>
    </location>
</feature>
<dbReference type="EMBL" id="JABSTV010001249">
    <property type="protein sequence ID" value="KAH7961216.1"/>
    <property type="molecule type" value="Genomic_DNA"/>
</dbReference>
<dbReference type="Proteomes" id="UP000821837">
    <property type="component" value="Chromosome 3"/>
</dbReference>
<reference evidence="2" key="2">
    <citation type="submission" date="2021-09" db="EMBL/GenBank/DDBJ databases">
        <authorList>
            <person name="Jia N."/>
            <person name="Wang J."/>
            <person name="Shi W."/>
            <person name="Du L."/>
            <person name="Sun Y."/>
            <person name="Zhan W."/>
            <person name="Jiang J."/>
            <person name="Wang Q."/>
            <person name="Zhang B."/>
            <person name="Ji P."/>
            <person name="Sakyi L.B."/>
            <person name="Cui X."/>
            <person name="Yuan T."/>
            <person name="Jiang B."/>
            <person name="Yang W."/>
            <person name="Lam T.T.-Y."/>
            <person name="Chang Q."/>
            <person name="Ding S."/>
            <person name="Wang X."/>
            <person name="Zhu J."/>
            <person name="Ruan X."/>
            <person name="Zhao L."/>
            <person name="Wei J."/>
            <person name="Que T."/>
            <person name="Du C."/>
            <person name="Cheng J."/>
            <person name="Dai P."/>
            <person name="Han X."/>
            <person name="Huang E."/>
            <person name="Gao Y."/>
            <person name="Liu J."/>
            <person name="Shao H."/>
            <person name="Ye R."/>
            <person name="Li L."/>
            <person name="Wei W."/>
            <person name="Wang X."/>
            <person name="Wang C."/>
            <person name="Huo Q."/>
            <person name="Li W."/>
            <person name="Guo W."/>
            <person name="Chen H."/>
            <person name="Chen S."/>
            <person name="Zhou L."/>
            <person name="Zhou L."/>
            <person name="Ni X."/>
            <person name="Tian J."/>
            <person name="Zhou Y."/>
            <person name="Sheng Y."/>
            <person name="Liu T."/>
            <person name="Pan Y."/>
            <person name="Xia L."/>
            <person name="Li J."/>
            <person name="Zhao F."/>
            <person name="Cao W."/>
        </authorList>
    </citation>
    <scope>NUCLEOTIDE SEQUENCE</scope>
    <source>
        <strain evidence="2">Rsan-2018</strain>
        <tissue evidence="2">Larvae</tissue>
    </source>
</reference>
<feature type="compositionally biased region" description="Polar residues" evidence="1">
    <location>
        <begin position="160"/>
        <end position="182"/>
    </location>
</feature>
<protein>
    <submittedName>
        <fullName evidence="2">Uncharacterized protein</fullName>
    </submittedName>
</protein>
<feature type="region of interest" description="Disordered" evidence="1">
    <location>
        <begin position="1"/>
        <end position="183"/>
    </location>
</feature>
<proteinExistence type="predicted"/>
<gene>
    <name evidence="2" type="ORF">HPB52_005845</name>
</gene>
<feature type="region of interest" description="Disordered" evidence="1">
    <location>
        <begin position="213"/>
        <end position="282"/>
    </location>
</feature>
<evidence type="ECO:0000313" key="3">
    <source>
        <dbReference type="Proteomes" id="UP000821837"/>
    </source>
</evidence>
<feature type="compositionally biased region" description="Low complexity" evidence="1">
    <location>
        <begin position="15"/>
        <end position="28"/>
    </location>
</feature>
<organism evidence="2 3">
    <name type="scientific">Rhipicephalus sanguineus</name>
    <name type="common">Brown dog tick</name>
    <name type="synonym">Ixodes sanguineus</name>
    <dbReference type="NCBI Taxonomy" id="34632"/>
    <lineage>
        <taxon>Eukaryota</taxon>
        <taxon>Metazoa</taxon>
        <taxon>Ecdysozoa</taxon>
        <taxon>Arthropoda</taxon>
        <taxon>Chelicerata</taxon>
        <taxon>Arachnida</taxon>
        <taxon>Acari</taxon>
        <taxon>Parasitiformes</taxon>
        <taxon>Ixodida</taxon>
        <taxon>Ixodoidea</taxon>
        <taxon>Ixodidae</taxon>
        <taxon>Rhipicephalinae</taxon>
        <taxon>Rhipicephalus</taxon>
        <taxon>Rhipicephalus</taxon>
    </lineage>
</organism>
<feature type="compositionally biased region" description="Low complexity" evidence="1">
    <location>
        <begin position="38"/>
        <end position="50"/>
    </location>
</feature>
<evidence type="ECO:0000313" key="2">
    <source>
        <dbReference type="EMBL" id="KAH7961216.1"/>
    </source>
</evidence>
<accession>A0A9D4SZM5</accession>
<sequence length="282" mass="28996">MSDSQSSRQASKHLGTSSNGNGGPSQSSAENIAEDSAENSVENLVENSEGNSDDNTNDSSQGSSSMVGGDTNEEDSVGPTDLQDSISSSSSAALVYPRNPDEEQSAIISSSSNDHSRRDVHKAKRACDVTSSTSVSASPCPVAPMPSTSAVFGEQRLPVASSTPSAPEQNSPDQTSEGSSTAHFELAFVLRPRAMAAAAPMSRRPNWRFAVVSSPTPDAQELSASSASGERSVAGSEERSSSAVESSEQEGPAEVSSAIATQQPGTSLLPAQREEVTSAAAR</sequence>
<dbReference type="AlphaFoldDB" id="A0A9D4SZM5"/>
<feature type="compositionally biased region" description="Polar residues" evidence="1">
    <location>
        <begin position="57"/>
        <end position="66"/>
    </location>
</feature>
<keyword evidence="3" id="KW-1185">Reference proteome</keyword>
<comment type="caution">
    <text evidence="2">The sequence shown here is derived from an EMBL/GenBank/DDBJ whole genome shotgun (WGS) entry which is preliminary data.</text>
</comment>
<reference evidence="2" key="1">
    <citation type="journal article" date="2020" name="Cell">
        <title>Large-Scale Comparative Analyses of Tick Genomes Elucidate Their Genetic Diversity and Vector Capacities.</title>
        <authorList>
            <consortium name="Tick Genome and Microbiome Consortium (TIGMIC)"/>
            <person name="Jia N."/>
            <person name="Wang J."/>
            <person name="Shi W."/>
            <person name="Du L."/>
            <person name="Sun Y."/>
            <person name="Zhan W."/>
            <person name="Jiang J.F."/>
            <person name="Wang Q."/>
            <person name="Zhang B."/>
            <person name="Ji P."/>
            <person name="Bell-Sakyi L."/>
            <person name="Cui X.M."/>
            <person name="Yuan T.T."/>
            <person name="Jiang B.G."/>
            <person name="Yang W.F."/>
            <person name="Lam T.T."/>
            <person name="Chang Q.C."/>
            <person name="Ding S.J."/>
            <person name="Wang X.J."/>
            <person name="Zhu J.G."/>
            <person name="Ruan X.D."/>
            <person name="Zhao L."/>
            <person name="Wei J.T."/>
            <person name="Ye R.Z."/>
            <person name="Que T.C."/>
            <person name="Du C.H."/>
            <person name="Zhou Y.H."/>
            <person name="Cheng J.X."/>
            <person name="Dai P.F."/>
            <person name="Guo W.B."/>
            <person name="Han X.H."/>
            <person name="Huang E.J."/>
            <person name="Li L.F."/>
            <person name="Wei W."/>
            <person name="Gao Y.C."/>
            <person name="Liu J.Z."/>
            <person name="Shao H.Z."/>
            <person name="Wang X."/>
            <person name="Wang C.C."/>
            <person name="Yang T.C."/>
            <person name="Huo Q.B."/>
            <person name="Li W."/>
            <person name="Chen H.Y."/>
            <person name="Chen S.E."/>
            <person name="Zhou L.G."/>
            <person name="Ni X.B."/>
            <person name="Tian J.H."/>
            <person name="Sheng Y."/>
            <person name="Liu T."/>
            <person name="Pan Y.S."/>
            <person name="Xia L.Y."/>
            <person name="Li J."/>
            <person name="Zhao F."/>
            <person name="Cao W.C."/>
        </authorList>
    </citation>
    <scope>NUCLEOTIDE SEQUENCE</scope>
    <source>
        <strain evidence="2">Rsan-2018</strain>
    </source>
</reference>
<dbReference type="VEuPathDB" id="VectorBase:RSAN_055296"/>
<evidence type="ECO:0000256" key="1">
    <source>
        <dbReference type="SAM" id="MobiDB-lite"/>
    </source>
</evidence>
<name>A0A9D4SZM5_RHISA</name>